<dbReference type="STRING" id="1209926.A0A1G4AW94"/>
<proteinExistence type="predicted"/>
<dbReference type="Proteomes" id="UP000176998">
    <property type="component" value="Unassembled WGS sequence"/>
</dbReference>
<keyword evidence="3" id="KW-1185">Reference proteome</keyword>
<protein>
    <recommendedName>
        <fullName evidence="4">Ecp2 effector protein domain-containing protein</fullName>
    </recommendedName>
</protein>
<evidence type="ECO:0000313" key="3">
    <source>
        <dbReference type="Proteomes" id="UP000176998"/>
    </source>
</evidence>
<reference evidence="2 3" key="1">
    <citation type="submission" date="2016-09" db="EMBL/GenBank/DDBJ databases">
        <authorList>
            <person name="Capua I."/>
            <person name="De Benedictis P."/>
            <person name="Joannis T."/>
            <person name="Lombin L.H."/>
            <person name="Cattoli G."/>
        </authorList>
    </citation>
    <scope>NUCLEOTIDE SEQUENCE [LARGE SCALE GENOMIC DNA]</scope>
    <source>
        <strain evidence="2 3">IMI 309357</strain>
    </source>
</reference>
<name>A0A1G4AW94_9PEZI</name>
<comment type="caution">
    <text evidence="2">The sequence shown here is derived from an EMBL/GenBank/DDBJ whole genome shotgun (WGS) entry which is preliminary data.</text>
</comment>
<accession>A0A1G4AW94</accession>
<dbReference type="GeneID" id="34564448"/>
<evidence type="ECO:0008006" key="4">
    <source>
        <dbReference type="Google" id="ProtNLM"/>
    </source>
</evidence>
<feature type="chain" id="PRO_5009602212" description="Ecp2 effector protein domain-containing protein" evidence="1">
    <location>
        <begin position="21"/>
        <end position="194"/>
    </location>
</feature>
<sequence length="194" mass="21907">MSPMEIYILFVHILIVGIAANPIHLNERRTEAQTSAVDISPRSYFTPVYKPEMHPVQCHDEADFRGHADIDPQMMWRGIYGFCSEQYASTQTLDKTDDPTYNNGHLVRTASWRYRDWHGVNHDFRVWWEPGCRVTVGTQSLQRPLGEGGPDCRDIMSSTYDECTGNGGVGGRMKVGCLIYEYKGGKGDNDDPAS</sequence>
<evidence type="ECO:0000313" key="2">
    <source>
        <dbReference type="EMBL" id="OHE93363.1"/>
    </source>
</evidence>
<dbReference type="RefSeq" id="XP_022470528.1">
    <property type="nucleotide sequence ID" value="XM_022622938.1"/>
</dbReference>
<organism evidence="2 3">
    <name type="scientific">Colletotrichum orchidophilum</name>
    <dbReference type="NCBI Taxonomy" id="1209926"/>
    <lineage>
        <taxon>Eukaryota</taxon>
        <taxon>Fungi</taxon>
        <taxon>Dikarya</taxon>
        <taxon>Ascomycota</taxon>
        <taxon>Pezizomycotina</taxon>
        <taxon>Sordariomycetes</taxon>
        <taxon>Hypocreomycetidae</taxon>
        <taxon>Glomerellales</taxon>
        <taxon>Glomerellaceae</taxon>
        <taxon>Colletotrichum</taxon>
    </lineage>
</organism>
<keyword evidence="1" id="KW-0732">Signal</keyword>
<dbReference type="EMBL" id="MJBS01000121">
    <property type="protein sequence ID" value="OHE93363.1"/>
    <property type="molecule type" value="Genomic_DNA"/>
</dbReference>
<dbReference type="AlphaFoldDB" id="A0A1G4AW94"/>
<dbReference type="OrthoDB" id="1896086at2759"/>
<evidence type="ECO:0000256" key="1">
    <source>
        <dbReference type="SAM" id="SignalP"/>
    </source>
</evidence>
<feature type="signal peptide" evidence="1">
    <location>
        <begin position="1"/>
        <end position="20"/>
    </location>
</feature>
<gene>
    <name evidence="2" type="ORF">CORC01_11312</name>
</gene>